<dbReference type="Proteomes" id="UP000603141">
    <property type="component" value="Unassembled WGS sequence"/>
</dbReference>
<evidence type="ECO:0000313" key="2">
    <source>
        <dbReference type="Proteomes" id="UP000603141"/>
    </source>
</evidence>
<gene>
    <name evidence="1" type="ORF">JIN85_09235</name>
</gene>
<sequence>MSAHPGRDVAAAIEECLTRTSEALLELGLASREELTRCENAVRQSHEDGHPGDLIEAIAHLQGNPPDQVTSVMNQLSEKIARSLSPTPPMIPFAARLITPTAFYEAFPEIRKLCKALLSPVVYAEDTDAIGTASLNPIAAMIVAEEIQIAAQFQTGIRPFVSIALIDFDGWAAVTRKHFER</sequence>
<name>A0A934S668_9BACT</name>
<dbReference type="AlphaFoldDB" id="A0A934S668"/>
<proteinExistence type="predicted"/>
<protein>
    <submittedName>
        <fullName evidence="1">Uncharacterized protein</fullName>
    </submittedName>
</protein>
<keyword evidence="2" id="KW-1185">Reference proteome</keyword>
<reference evidence="1" key="1">
    <citation type="submission" date="2021-01" db="EMBL/GenBank/DDBJ databases">
        <title>Modified the classification status of verrucomicrobia.</title>
        <authorList>
            <person name="Feng X."/>
        </authorList>
    </citation>
    <scope>NUCLEOTIDE SEQUENCE</scope>
    <source>
        <strain evidence="1">KCTC 22041</strain>
    </source>
</reference>
<evidence type="ECO:0000313" key="1">
    <source>
        <dbReference type="EMBL" id="MBK1882598.1"/>
    </source>
</evidence>
<dbReference type="EMBL" id="JAENIJ010000012">
    <property type="protein sequence ID" value="MBK1882598.1"/>
    <property type="molecule type" value="Genomic_DNA"/>
</dbReference>
<dbReference type="RefSeq" id="WP_200269891.1">
    <property type="nucleotide sequence ID" value="NZ_JAENIJ010000012.1"/>
</dbReference>
<organism evidence="1 2">
    <name type="scientific">Luteolibacter pohnpeiensis</name>
    <dbReference type="NCBI Taxonomy" id="454153"/>
    <lineage>
        <taxon>Bacteria</taxon>
        <taxon>Pseudomonadati</taxon>
        <taxon>Verrucomicrobiota</taxon>
        <taxon>Verrucomicrobiia</taxon>
        <taxon>Verrucomicrobiales</taxon>
        <taxon>Verrucomicrobiaceae</taxon>
        <taxon>Luteolibacter</taxon>
    </lineage>
</organism>
<comment type="caution">
    <text evidence="1">The sequence shown here is derived from an EMBL/GenBank/DDBJ whole genome shotgun (WGS) entry which is preliminary data.</text>
</comment>
<accession>A0A934S668</accession>